<feature type="region of interest" description="Disordered" evidence="1">
    <location>
        <begin position="173"/>
        <end position="192"/>
    </location>
</feature>
<feature type="compositionally biased region" description="Polar residues" evidence="1">
    <location>
        <begin position="330"/>
        <end position="341"/>
    </location>
</feature>
<feature type="compositionally biased region" description="Acidic residues" evidence="1">
    <location>
        <begin position="301"/>
        <end position="310"/>
    </location>
</feature>
<feature type="compositionally biased region" description="Polar residues" evidence="1">
    <location>
        <begin position="174"/>
        <end position="190"/>
    </location>
</feature>
<evidence type="ECO:0000313" key="3">
    <source>
        <dbReference type="Proteomes" id="UP000010471"/>
    </source>
</evidence>
<feature type="compositionally biased region" description="Polar residues" evidence="1">
    <location>
        <begin position="275"/>
        <end position="284"/>
    </location>
</feature>
<feature type="compositionally biased region" description="Polar residues" evidence="1">
    <location>
        <begin position="537"/>
        <end position="548"/>
    </location>
</feature>
<dbReference type="eggNOG" id="ENOG5032WJ3">
    <property type="taxonomic scope" value="Bacteria"/>
</dbReference>
<feature type="compositionally biased region" description="Acidic residues" evidence="1">
    <location>
        <begin position="242"/>
        <end position="252"/>
    </location>
</feature>
<dbReference type="AlphaFoldDB" id="K9WJB2"/>
<feature type="compositionally biased region" description="Acidic residues" evidence="1">
    <location>
        <begin position="343"/>
        <end position="356"/>
    </location>
</feature>
<dbReference type="STRING" id="1173027.Mic7113_4168"/>
<feature type="compositionally biased region" description="Pro residues" evidence="1">
    <location>
        <begin position="578"/>
        <end position="588"/>
    </location>
</feature>
<reference evidence="2 3" key="1">
    <citation type="submission" date="2012-06" db="EMBL/GenBank/DDBJ databases">
        <title>Finished chromosome of genome of Microcoleus sp. PCC 7113.</title>
        <authorList>
            <consortium name="US DOE Joint Genome Institute"/>
            <person name="Gugger M."/>
            <person name="Coursin T."/>
            <person name="Rippka R."/>
            <person name="Tandeau De Marsac N."/>
            <person name="Huntemann M."/>
            <person name="Wei C.-L."/>
            <person name="Han J."/>
            <person name="Detter J.C."/>
            <person name="Han C."/>
            <person name="Tapia R."/>
            <person name="Chen A."/>
            <person name="Kyrpides N."/>
            <person name="Mavromatis K."/>
            <person name="Markowitz V."/>
            <person name="Szeto E."/>
            <person name="Ivanova N."/>
            <person name="Pagani I."/>
            <person name="Pati A."/>
            <person name="Goodwin L."/>
            <person name="Nordberg H.P."/>
            <person name="Cantor M.N."/>
            <person name="Hua S.X."/>
            <person name="Woyke T."/>
            <person name="Kerfeld C.A."/>
        </authorList>
    </citation>
    <scope>NUCLEOTIDE SEQUENCE [LARGE SCALE GENOMIC DNA]</scope>
    <source>
        <strain evidence="2 3">PCC 7113</strain>
    </source>
</reference>
<dbReference type="RefSeq" id="WP_015184005.1">
    <property type="nucleotide sequence ID" value="NC_019738.1"/>
</dbReference>
<feature type="region of interest" description="Disordered" evidence="1">
    <location>
        <begin position="218"/>
        <end position="401"/>
    </location>
</feature>
<dbReference type="KEGG" id="mic:Mic7113_4168"/>
<organism evidence="2 3">
    <name type="scientific">Allocoleopsis franciscana PCC 7113</name>
    <dbReference type="NCBI Taxonomy" id="1173027"/>
    <lineage>
        <taxon>Bacteria</taxon>
        <taxon>Bacillati</taxon>
        <taxon>Cyanobacteriota</taxon>
        <taxon>Cyanophyceae</taxon>
        <taxon>Coleofasciculales</taxon>
        <taxon>Coleofasciculaceae</taxon>
        <taxon>Allocoleopsis</taxon>
        <taxon>Allocoleopsis franciscana</taxon>
    </lineage>
</organism>
<evidence type="ECO:0000256" key="1">
    <source>
        <dbReference type="SAM" id="MobiDB-lite"/>
    </source>
</evidence>
<dbReference type="HOGENOM" id="CLU_463677_0_0_3"/>
<feature type="compositionally biased region" description="Polar residues" evidence="1">
    <location>
        <begin position="360"/>
        <end position="370"/>
    </location>
</feature>
<feature type="region of interest" description="Disordered" evidence="1">
    <location>
        <begin position="501"/>
        <end position="588"/>
    </location>
</feature>
<dbReference type="Proteomes" id="UP000010471">
    <property type="component" value="Chromosome"/>
</dbReference>
<protein>
    <submittedName>
        <fullName evidence="2">Uncharacterized protein</fullName>
    </submittedName>
</protein>
<gene>
    <name evidence="2" type="ORF">Mic7113_4168</name>
</gene>
<dbReference type="OrthoDB" id="463174at2"/>
<name>K9WJB2_9CYAN</name>
<proteinExistence type="predicted"/>
<evidence type="ECO:0000313" key="2">
    <source>
        <dbReference type="EMBL" id="AFZ19869.1"/>
    </source>
</evidence>
<accession>K9WJB2</accession>
<feature type="compositionally biased region" description="Basic and acidic residues" evidence="1">
    <location>
        <begin position="312"/>
        <end position="325"/>
    </location>
</feature>
<keyword evidence="3" id="KW-1185">Reference proteome</keyword>
<sequence>MASSDDFKAQLKAGNIPEALALALSEAVELKFTTWVPTEEDVDTSVAKPGHRLRTRINMIEGEVEHEVGEEFIGNGRYRELKQFHLEQVAGGSQLIENNLKSLQKLFEVLVALHYPDTTLPLIEPESLDRESQLLPSAEEIPEAKPVVEPTEGVTDAIITPDLVTQEDIIPEPSSASELPISSLTPSTENDPILVEEADEEEDEDDDWDDSVLDLLESLPVAPPPNSDTPESDLRENWEWTDTVEAESETEPEASNLPVHQDWENLRPEDLASPSEAQPQNLESDSFPVEQDLREFVAEQSEFEPEESDSLETQHWENLISRDDVAPFPTSESQNLETSISPVDEDWGDFMEEEPESAQGELNSLENQDWATLKREDFASPSTSEQDNLEARSPMDEDWGDFVDHEADTELDKPVPNLESLDLEEDEEWDDWVMDEPPSLIEAPVVDMESLELVEDEDWGDLVEDTEPFANSSLDELSSNLEASQDWDDFMAEELEPSGVLLDRDHDIGTGFDWSGTLDDLTPDESQTNNLNLNNNQFSPDSEGSQASEPGVSPELSDKLTDQEPDAGTQPKSVDKQVPPPPPPNSNS</sequence>
<dbReference type="EMBL" id="CP003630">
    <property type="protein sequence ID" value="AFZ19869.1"/>
    <property type="molecule type" value="Genomic_DNA"/>
</dbReference>
<feature type="compositionally biased region" description="Basic and acidic residues" evidence="1">
    <location>
        <begin position="261"/>
        <end position="270"/>
    </location>
</feature>